<evidence type="ECO:0000256" key="2">
    <source>
        <dbReference type="ARBA" id="ARBA00022679"/>
    </source>
</evidence>
<dbReference type="EMBL" id="AF063866">
    <property type="protein sequence ID" value="AAC97660.1"/>
    <property type="molecule type" value="Genomic_DNA"/>
</dbReference>
<dbReference type="InterPro" id="IPR002008">
    <property type="entry name" value="DNA_pol_X_beta-like"/>
</dbReference>
<dbReference type="Gene3D" id="3.20.20.150">
    <property type="entry name" value="Divalent-metal-dependent TIM barrel enzymes"/>
    <property type="match status" value="1"/>
</dbReference>
<gene>
    <name evidence="6" type="primary">MSV117</name>
</gene>
<dbReference type="InterPro" id="IPR002054">
    <property type="entry name" value="DNA-dir_DNA_pol_X"/>
</dbReference>
<dbReference type="GO" id="GO:0006303">
    <property type="term" value="P:double-strand break repair via nonhomologous end joining"/>
    <property type="evidence" value="ECO:0007669"/>
    <property type="project" value="TreeGrafter"/>
</dbReference>
<dbReference type="InterPro" id="IPR001719">
    <property type="entry name" value="AP_endonuc_2"/>
</dbReference>
<dbReference type="PIR" id="T28278">
    <property type="entry name" value="T28278"/>
</dbReference>
<feature type="domain" description="DNA-directed DNA polymerase X" evidence="5">
    <location>
        <begin position="287"/>
        <end position="598"/>
    </location>
</feature>
<dbReference type="OrthoDB" id="3130at10239"/>
<evidence type="ECO:0000313" key="6">
    <source>
        <dbReference type="EMBL" id="AAC97660.1"/>
    </source>
</evidence>
<dbReference type="InterPro" id="IPR043519">
    <property type="entry name" value="NT_sf"/>
</dbReference>
<dbReference type="PANTHER" id="PTHR11276:SF28">
    <property type="entry name" value="DNA POLYMERASE LAMBDA"/>
    <property type="match status" value="1"/>
</dbReference>
<dbReference type="SUPFAM" id="SSF81301">
    <property type="entry name" value="Nucleotidyltransferase"/>
    <property type="match status" value="1"/>
</dbReference>
<dbReference type="Gene3D" id="3.30.210.10">
    <property type="entry name" value="DNA polymerase, thumb domain"/>
    <property type="match status" value="1"/>
</dbReference>
<dbReference type="PANTHER" id="PTHR11276">
    <property type="entry name" value="DNA POLYMERASE TYPE-X FAMILY MEMBER"/>
    <property type="match status" value="1"/>
</dbReference>
<dbReference type="SUPFAM" id="SSF81585">
    <property type="entry name" value="PsbU/PolX domain-like"/>
    <property type="match status" value="1"/>
</dbReference>
<keyword evidence="4" id="KW-0540">Nuclease</keyword>
<dbReference type="SMART" id="SM00518">
    <property type="entry name" value="AP2Ec"/>
    <property type="match status" value="1"/>
</dbReference>
<dbReference type="InterPro" id="IPR022312">
    <property type="entry name" value="DNA_pol_X"/>
</dbReference>
<keyword evidence="7" id="KW-1185">Reference proteome</keyword>
<dbReference type="KEGG" id="vg:1449923"/>
<dbReference type="InterPro" id="IPR027421">
    <property type="entry name" value="DNA_pol_lamdba_lyase_dom_sf"/>
</dbReference>
<dbReference type="Pfam" id="PF10391">
    <property type="entry name" value="DNA_pol_lambd_f"/>
    <property type="match status" value="1"/>
</dbReference>
<dbReference type="Pfam" id="PF14791">
    <property type="entry name" value="DNA_pol_B_thumb"/>
    <property type="match status" value="1"/>
</dbReference>
<dbReference type="Pfam" id="PF01261">
    <property type="entry name" value="AP_endonuc_2"/>
    <property type="match status" value="1"/>
</dbReference>
<name>Q9YVX5_MSEPV</name>
<dbReference type="InterPro" id="IPR013022">
    <property type="entry name" value="Xyl_isomerase-like_TIM-brl"/>
</dbReference>
<dbReference type="InterPro" id="IPR036237">
    <property type="entry name" value="Xyl_isomerase-like_sf"/>
</dbReference>
<dbReference type="SMART" id="SM00483">
    <property type="entry name" value="POLXc"/>
    <property type="match status" value="1"/>
</dbReference>
<dbReference type="PRINTS" id="PR00870">
    <property type="entry name" value="DNAPOLXBETA"/>
</dbReference>
<dbReference type="GeneID" id="1449923"/>
<protein>
    <recommendedName>
        <fullName evidence="1">Probable AP endonuclease</fullName>
    </recommendedName>
</protein>
<dbReference type="InterPro" id="IPR029398">
    <property type="entry name" value="PolB_thumb"/>
</dbReference>
<evidence type="ECO:0000259" key="5">
    <source>
        <dbReference type="SMART" id="SM00483"/>
    </source>
</evidence>
<dbReference type="InterPro" id="IPR037160">
    <property type="entry name" value="DNA_Pol_thumb_sf"/>
</dbReference>
<keyword evidence="6" id="KW-0255">Endonuclease</keyword>
<evidence type="ECO:0000256" key="4">
    <source>
        <dbReference type="ARBA" id="ARBA00022839"/>
    </source>
</evidence>
<keyword evidence="3" id="KW-0548">Nucleotidyltransferase</keyword>
<dbReference type="Gene3D" id="1.10.150.20">
    <property type="entry name" value="5' to 3' exonuclease, C-terminal subdomain"/>
    <property type="match status" value="1"/>
</dbReference>
<dbReference type="PROSITE" id="PS51432">
    <property type="entry name" value="AP_NUCLEASE_F2_4"/>
    <property type="match status" value="1"/>
</dbReference>
<dbReference type="GO" id="GO:0003887">
    <property type="term" value="F:DNA-directed DNA polymerase activity"/>
    <property type="evidence" value="ECO:0007669"/>
    <property type="project" value="InterPro"/>
</dbReference>
<keyword evidence="2" id="KW-0808">Transferase</keyword>
<dbReference type="Gene3D" id="3.30.460.10">
    <property type="entry name" value="Beta Polymerase, domain 2"/>
    <property type="match status" value="1"/>
</dbReference>
<evidence type="ECO:0000313" key="7">
    <source>
        <dbReference type="Proteomes" id="UP000172353"/>
    </source>
</evidence>
<dbReference type="GO" id="GO:0003677">
    <property type="term" value="F:DNA binding"/>
    <property type="evidence" value="ECO:0007669"/>
    <property type="project" value="InterPro"/>
</dbReference>
<proteinExistence type="predicted"/>
<dbReference type="CDD" id="cd00019">
    <property type="entry name" value="AP2Ec"/>
    <property type="match status" value="1"/>
</dbReference>
<dbReference type="GO" id="GO:0004527">
    <property type="term" value="F:exonuclease activity"/>
    <property type="evidence" value="ECO:0007669"/>
    <property type="project" value="UniProtKB-KW"/>
</dbReference>
<evidence type="ECO:0000256" key="3">
    <source>
        <dbReference type="ARBA" id="ARBA00022695"/>
    </source>
</evidence>
<dbReference type="Proteomes" id="UP000172353">
    <property type="component" value="Segment"/>
</dbReference>
<dbReference type="SUPFAM" id="SSF51658">
    <property type="entry name" value="Xylose isomerase-like"/>
    <property type="match status" value="1"/>
</dbReference>
<dbReference type="GO" id="GO:0004519">
    <property type="term" value="F:endonuclease activity"/>
    <property type="evidence" value="ECO:0007669"/>
    <property type="project" value="UniProtKB-KW"/>
</dbReference>
<organismHost>
    <name type="scientific">Melanoplus sanguinipes</name>
    <name type="common">Migratory grasshopper</name>
    <dbReference type="NCBI Taxonomy" id="65742"/>
</organismHost>
<dbReference type="InterPro" id="IPR018944">
    <property type="entry name" value="DNA_pol_lambd_fingers_domain"/>
</dbReference>
<dbReference type="SUPFAM" id="SSF47802">
    <property type="entry name" value="DNA polymerase beta, N-terminal domain-like"/>
    <property type="match status" value="1"/>
</dbReference>
<organism evidence="6 7">
    <name type="scientific">Melanoplus sanguinipes entomopoxvirus</name>
    <name type="common">MsEPV</name>
    <dbReference type="NCBI Taxonomy" id="83191"/>
    <lineage>
        <taxon>Viruses</taxon>
        <taxon>Varidnaviria</taxon>
        <taxon>Bamfordvirae</taxon>
        <taxon>Nucleocytoviricota</taxon>
        <taxon>Pokkesviricetes</taxon>
        <taxon>Chitovirales</taxon>
        <taxon>Poxviridae</taxon>
        <taxon>Entomopoxvirinae</taxon>
        <taxon>Deltaentomopoxvirus</taxon>
        <taxon>Deltaentomopoxvirus msanguinipes</taxon>
    </lineage>
</organism>
<keyword evidence="4" id="KW-0269">Exonuclease</keyword>
<dbReference type="PRINTS" id="PR00869">
    <property type="entry name" value="DNAPOLX"/>
</dbReference>
<dbReference type="RefSeq" id="NP_048188.1">
    <property type="nucleotide sequence ID" value="NC_001993.1"/>
</dbReference>
<sequence>MLIGFHTTKDFIKEYANEYVLQFFLGSPFSYLSSTTPIPFKANKHNKIFIHSKYVGNIANSKSHVTISNLKKEIVYLDTLNVNKCGSIFHLTKIVDSKEKSINTIVSSLEKLSSKLDSLNLNTFNYVIIETSNIVDHIGSTIEDLALIYNKLSSHTKNRVRFCIDTAHIFNTYYAINTVKGIVDYLIKFDVLIGLNKVVAIHLNDSEGMPLSSIRPHISITEGKIFYDYKSKLSPLHIIKLFSLYYNIPCILERKTITDDLSEINKEIKIFNNLNISNIDLNTFMAILNKRKIIYMLHNIANIYEKLDENKYKAYNKAINSIYEQGIIILKYNNTTINSPKLVDNMETVISKYKDIPNIGDSISKKIYNIISNTYIDNISNTKEYKYITELMNVLYIGPKTAKNLISKGIKTIKDLKKNKDKYLNSQQQIAIEYYDKLKPINRSFISNLESSIKLSPNKEWYILGSYARGKLTSKDIDILIVDFDIDEILKEIYKYAKEEAVLRHGKIMYSGIFKKDKTYFLIDIYKTTESEKYTSIQYFTGSKEFNIALRSLALSKDIRLNQHEMYDLQTQKKYNIKSEKDIFDILGVKYVPPSKRDIYTTV</sequence>
<evidence type="ECO:0000256" key="1">
    <source>
        <dbReference type="ARBA" id="ARBA00015997"/>
    </source>
</evidence>
<dbReference type="Gene3D" id="1.10.150.110">
    <property type="entry name" value="DNA polymerase beta, N-terminal domain-like"/>
    <property type="match status" value="1"/>
</dbReference>
<dbReference type="GO" id="GO:0008270">
    <property type="term" value="F:zinc ion binding"/>
    <property type="evidence" value="ECO:0007669"/>
    <property type="project" value="InterPro"/>
</dbReference>
<accession>Q9YVX5</accession>
<reference evidence="6 7" key="1">
    <citation type="journal article" date="1999" name="J. Virol.">
        <title>The genome of Melanoplus sanguinipes entomopoxvirus.</title>
        <authorList>
            <person name="Afonso C.L."/>
            <person name="Tulman E.R."/>
            <person name="Lu Z."/>
            <person name="Oma E."/>
            <person name="Kutish G.F."/>
            <person name="Rock D.L."/>
        </authorList>
    </citation>
    <scope>NUCLEOTIDE SEQUENCE [LARGE SCALE GENOMIC DNA]</scope>
    <source>
        <strain evidence="6">Tucson</strain>
    </source>
</reference>
<keyword evidence="4" id="KW-0378">Hydrolase</keyword>